<evidence type="ECO:0000256" key="6">
    <source>
        <dbReference type="ARBA" id="ARBA00023180"/>
    </source>
</evidence>
<evidence type="ECO:0000256" key="4">
    <source>
        <dbReference type="ARBA" id="ARBA00022729"/>
    </source>
</evidence>
<keyword evidence="6" id="KW-0325">Glycoprotein</keyword>
<dbReference type="Pfam" id="PF00450">
    <property type="entry name" value="Peptidase_S10"/>
    <property type="match status" value="1"/>
</dbReference>
<dbReference type="PROSITE" id="PS00131">
    <property type="entry name" value="CARBOXYPEPT_SER_SER"/>
    <property type="match status" value="1"/>
</dbReference>
<keyword evidence="4 7" id="KW-0732">Signal</keyword>
<reference evidence="8" key="1">
    <citation type="journal article" date="2020" name="Stud. Mycol.">
        <title>101 Dothideomycetes genomes: a test case for predicting lifestyles and emergence of pathogens.</title>
        <authorList>
            <person name="Haridas S."/>
            <person name="Albert R."/>
            <person name="Binder M."/>
            <person name="Bloem J."/>
            <person name="Labutti K."/>
            <person name="Salamov A."/>
            <person name="Andreopoulos B."/>
            <person name="Baker S."/>
            <person name="Barry K."/>
            <person name="Bills G."/>
            <person name="Bluhm B."/>
            <person name="Cannon C."/>
            <person name="Castanera R."/>
            <person name="Culley D."/>
            <person name="Daum C."/>
            <person name="Ezra D."/>
            <person name="Gonzalez J."/>
            <person name="Henrissat B."/>
            <person name="Kuo A."/>
            <person name="Liang C."/>
            <person name="Lipzen A."/>
            <person name="Lutzoni F."/>
            <person name="Magnuson J."/>
            <person name="Mondo S."/>
            <person name="Nolan M."/>
            <person name="Ohm R."/>
            <person name="Pangilinan J."/>
            <person name="Park H.-J."/>
            <person name="Ramirez L."/>
            <person name="Alfaro M."/>
            <person name="Sun H."/>
            <person name="Tritt A."/>
            <person name="Yoshinaga Y."/>
            <person name="Zwiers L.-H."/>
            <person name="Turgeon B."/>
            <person name="Goodwin S."/>
            <person name="Spatafora J."/>
            <person name="Crous P."/>
            <person name="Grigoriev I."/>
        </authorList>
    </citation>
    <scope>NUCLEOTIDE SEQUENCE</scope>
    <source>
        <strain evidence="8">CBS 627.86</strain>
    </source>
</reference>
<dbReference type="InterPro" id="IPR029058">
    <property type="entry name" value="AB_hydrolase_fold"/>
</dbReference>
<feature type="chain" id="PRO_5025712945" description="Carboxypeptidase" evidence="7">
    <location>
        <begin position="22"/>
        <end position="530"/>
    </location>
</feature>
<dbReference type="SUPFAM" id="SSF53474">
    <property type="entry name" value="alpha/beta-Hydrolases"/>
    <property type="match status" value="1"/>
</dbReference>
<dbReference type="Proteomes" id="UP000799770">
    <property type="component" value="Unassembled WGS sequence"/>
</dbReference>
<name>A0A6A5YVP1_9PLEO</name>
<proteinExistence type="inferred from homology"/>
<evidence type="ECO:0000256" key="7">
    <source>
        <dbReference type="RuleBase" id="RU361156"/>
    </source>
</evidence>
<dbReference type="Gene3D" id="3.40.50.1820">
    <property type="entry name" value="alpha/beta hydrolase"/>
    <property type="match status" value="1"/>
</dbReference>
<dbReference type="PANTHER" id="PTHR11802:SF479">
    <property type="entry name" value="CARBOXYPEPTIDASE"/>
    <property type="match status" value="1"/>
</dbReference>
<keyword evidence="9" id="KW-1185">Reference proteome</keyword>
<evidence type="ECO:0000313" key="9">
    <source>
        <dbReference type="Proteomes" id="UP000799770"/>
    </source>
</evidence>
<evidence type="ECO:0000313" key="8">
    <source>
        <dbReference type="EMBL" id="KAF2111140.1"/>
    </source>
</evidence>
<keyword evidence="5 7" id="KW-0378">Hydrolase</keyword>
<dbReference type="InterPro" id="IPR001563">
    <property type="entry name" value="Peptidase_S10"/>
</dbReference>
<dbReference type="InterPro" id="IPR018202">
    <property type="entry name" value="Ser_caboxypep_ser_AS"/>
</dbReference>
<dbReference type="FunFam" id="3.40.50.1820:FF:000118">
    <property type="entry name" value="Carboxypeptidase"/>
    <property type="match status" value="1"/>
</dbReference>
<dbReference type="EMBL" id="ML977335">
    <property type="protein sequence ID" value="KAF2111140.1"/>
    <property type="molecule type" value="Genomic_DNA"/>
</dbReference>
<evidence type="ECO:0000256" key="2">
    <source>
        <dbReference type="ARBA" id="ARBA00022645"/>
    </source>
</evidence>
<evidence type="ECO:0000256" key="5">
    <source>
        <dbReference type="ARBA" id="ARBA00022801"/>
    </source>
</evidence>
<dbReference type="PANTHER" id="PTHR11802">
    <property type="entry name" value="SERINE PROTEASE FAMILY S10 SERINE CARBOXYPEPTIDASE"/>
    <property type="match status" value="1"/>
</dbReference>
<evidence type="ECO:0000256" key="3">
    <source>
        <dbReference type="ARBA" id="ARBA00022670"/>
    </source>
</evidence>
<evidence type="ECO:0000256" key="1">
    <source>
        <dbReference type="ARBA" id="ARBA00009431"/>
    </source>
</evidence>
<organism evidence="8 9">
    <name type="scientific">Lophiotrema nucula</name>
    <dbReference type="NCBI Taxonomy" id="690887"/>
    <lineage>
        <taxon>Eukaryota</taxon>
        <taxon>Fungi</taxon>
        <taxon>Dikarya</taxon>
        <taxon>Ascomycota</taxon>
        <taxon>Pezizomycotina</taxon>
        <taxon>Dothideomycetes</taxon>
        <taxon>Pleosporomycetidae</taxon>
        <taxon>Pleosporales</taxon>
        <taxon>Lophiotremataceae</taxon>
        <taxon>Lophiotrema</taxon>
    </lineage>
</organism>
<comment type="similarity">
    <text evidence="1 7">Belongs to the peptidase S10 family.</text>
</comment>
<keyword evidence="2 7" id="KW-0121">Carboxypeptidase</keyword>
<dbReference type="AlphaFoldDB" id="A0A6A5YVP1"/>
<accession>A0A6A5YVP1</accession>
<dbReference type="EC" id="3.4.16.-" evidence="7"/>
<dbReference type="GO" id="GO:0004185">
    <property type="term" value="F:serine-type carboxypeptidase activity"/>
    <property type="evidence" value="ECO:0007669"/>
    <property type="project" value="UniProtKB-UniRule"/>
</dbReference>
<keyword evidence="3 7" id="KW-0645">Protease</keyword>
<gene>
    <name evidence="8" type="ORF">BDV96DRAFT_500012</name>
</gene>
<dbReference type="GO" id="GO:0006508">
    <property type="term" value="P:proteolysis"/>
    <property type="evidence" value="ECO:0007669"/>
    <property type="project" value="UniProtKB-KW"/>
</dbReference>
<protein>
    <recommendedName>
        <fullName evidence="7">Carboxypeptidase</fullName>
        <ecNumber evidence="7">3.4.16.-</ecNumber>
    </recommendedName>
</protein>
<feature type="signal peptide" evidence="7">
    <location>
        <begin position="1"/>
        <end position="21"/>
    </location>
</feature>
<dbReference type="OrthoDB" id="443318at2759"/>
<dbReference type="PRINTS" id="PR00724">
    <property type="entry name" value="CRBOXYPTASEC"/>
</dbReference>
<sequence length="530" mass="59830">MNWKTLGALLFASSLYEDVFAGRMSDVSQRRGYSPNLKRAPEPPKRRFLNETDSYRFYSNDTAPYFVDELPDMPFDLGEFYSGLIPIDMNNASRALFFIFQPTVGEPVDEITIWLNGGPGCSSLEGFLQETGLFQWSWGEYAPHINPYSWVNLTNVLWVEQPVGTGFSIGDATATSEEDIAKDFADFFLNFETIFGISKFKIFVTGESYAGRYVPYISAEMIDRCDEDHFNVSGALMYDPCIGEYVWEQQQAVAYPFIVEHNSVMGYNQSFMEKIAALDDSCGYAEFREQYMAFPPNGTQPHKYFNSSADADCDIWGMGYYEAYHPNPCFNVYEIGLQCPLLSDPLGYPTDLQYSYPGLPVYFNRSDVKAALHAPMDVEWIECKGPVFVGEGGPQDEGDSSPDPIQGVLPKVIEKTNRVLVANGDLDYEIITNGTLLAIQNMTWNGAFGFQKTPNATIDITLPDLMYQDVFISSGFDNGTDNPQGIMGVQHYERGLMWAQTYLSGHMQPQFQGRSAYRHLQWLLGRIDKL</sequence>